<dbReference type="GO" id="GO:0034497">
    <property type="term" value="P:protein localization to phagophore assembly site"/>
    <property type="evidence" value="ECO:0007669"/>
    <property type="project" value="TreeGrafter"/>
</dbReference>
<dbReference type="AlphaFoldDB" id="A0A6H5J384"/>
<gene>
    <name evidence="12" type="ORF">TBRA_LOCUS16176</name>
</gene>
<evidence type="ECO:0000256" key="6">
    <source>
        <dbReference type="ARBA" id="ARBA00022989"/>
    </source>
</evidence>
<sequence>MHKMDIESSYQQLEQVLEDEEGEDEDEGGARDNYHEDEGAHDHVIHVVPETGKTPWNHIEDLDSFFIRVYHYHQNHGFLCMMLQEVLELGQFVFIVGLLTFLFHGVDYAILFKDRIPSGHNKTAINDAILPADEAFASMGFLTWISLFFASIFWLFGAVRVCYHFVQFWDIKAFFNDAMKIRDCDLESLQWHDVLKRIILVQREQEMCIHKKDLTELDVYHRMLRFKNYMVAMVNKSLLPVQLKIPFHGHEIFLSQGLQYNYELLLFWGPWSPFENNWHLREDYKKINKRQELAARLANHIFWIGIVNFVLCPVIFVWQILHFFFTYGELLNREPGVLGLHTWSTYSRLYLRHFNELDHELRARLNRAYRPASKYMNNYTPPVTTILARNMAFVSGSVFAVCVALAFYDEDFLTVEHALMIMTIAGSVAHLTRTMVPDENLVWCPDSLLTAVLAHTHYGPDSWRGQAHAPATRSQMAQLFQSRAVYLIKELFSPIVTPYLLCFHLRYRALDIVDFFRNFTVELTGVGDVCSFAQMDIKKHGNPAWQTQKKKIGTLASNPYTQAEDGKTELSLINFMLTNPEWKPPVLAENFVQALRDRVKHEAAAVAMAEANPLHASISSLTNLGPEYNGIVTSVLRSNFLNPIGFATTTQAAAAAAAEPQLLQQQQASTSILVNDGSMQRSCATTSSCAHNTSTQAMNMSLSALYLHEMHKRHVHNQQPGSGAAGHAAGHACISRSIWSQSPLLHESQHHHHQDVDDRSPLLQHPDSSLRYPSNT</sequence>
<evidence type="ECO:0000256" key="3">
    <source>
        <dbReference type="ARBA" id="ARBA00018074"/>
    </source>
</evidence>
<dbReference type="OrthoDB" id="2020634at2759"/>
<dbReference type="GO" id="GO:0034727">
    <property type="term" value="P:piecemeal microautophagy of the nucleus"/>
    <property type="evidence" value="ECO:0007669"/>
    <property type="project" value="TreeGrafter"/>
</dbReference>
<evidence type="ECO:0000256" key="4">
    <source>
        <dbReference type="ARBA" id="ARBA00022448"/>
    </source>
</evidence>
<dbReference type="GO" id="GO:0005776">
    <property type="term" value="C:autophagosome"/>
    <property type="evidence" value="ECO:0007669"/>
    <property type="project" value="TreeGrafter"/>
</dbReference>
<evidence type="ECO:0000256" key="7">
    <source>
        <dbReference type="ARBA" id="ARBA00023006"/>
    </source>
</evidence>
<evidence type="ECO:0000256" key="9">
    <source>
        <dbReference type="ARBA" id="ARBA00023136"/>
    </source>
</evidence>
<evidence type="ECO:0000256" key="1">
    <source>
        <dbReference type="ARBA" id="ARBA00004511"/>
    </source>
</evidence>
<feature type="transmembrane region" description="Helical" evidence="10">
    <location>
        <begin position="301"/>
        <end position="325"/>
    </location>
</feature>
<dbReference type="EMBL" id="CADCXV010001472">
    <property type="protein sequence ID" value="CAB0044588.1"/>
    <property type="molecule type" value="Genomic_DNA"/>
</dbReference>
<dbReference type="Pfam" id="PF04109">
    <property type="entry name" value="ATG9"/>
    <property type="match status" value="1"/>
</dbReference>
<name>A0A6H5J384_9HYME</name>
<keyword evidence="6 10" id="KW-1133">Transmembrane helix</keyword>
<dbReference type="GO" id="GO:0000422">
    <property type="term" value="P:autophagy of mitochondrion"/>
    <property type="evidence" value="ECO:0007669"/>
    <property type="project" value="TreeGrafter"/>
</dbReference>
<dbReference type="GO" id="GO:0006869">
    <property type="term" value="P:lipid transport"/>
    <property type="evidence" value="ECO:0007669"/>
    <property type="project" value="UniProtKB-KW"/>
</dbReference>
<keyword evidence="5 10" id="KW-0812">Transmembrane</keyword>
<feature type="compositionally biased region" description="Acidic residues" evidence="11">
    <location>
        <begin position="16"/>
        <end position="27"/>
    </location>
</feature>
<evidence type="ECO:0000256" key="11">
    <source>
        <dbReference type="SAM" id="MobiDB-lite"/>
    </source>
</evidence>
<comment type="function">
    <text evidence="10">Phospholipid scramblase involved in autophagy. Cycles between the preautophagosomal structure/phagophore assembly site (PAS) and the cytoplasmic vesicle pool and supplies membrane for the growing autophagosome. Lipid scramblase activity plays a key role in preautophagosomal structure/phagophore assembly by distributing the phospholipids that arrive through ATG2 from the cytoplasmic to the luminal leaflet of the bilayer, thereby driving autophagosomal membrane expansion.</text>
</comment>
<keyword evidence="8 10" id="KW-0445">Lipid transport</keyword>
<keyword evidence="13" id="KW-1185">Reference proteome</keyword>
<dbReference type="PANTHER" id="PTHR13038:SF10">
    <property type="entry name" value="AUTOPHAGY-RELATED PROTEIN 9"/>
    <property type="match status" value="1"/>
</dbReference>
<comment type="similarity">
    <text evidence="2 10">Belongs to the ATG9 family.</text>
</comment>
<feature type="region of interest" description="Disordered" evidence="11">
    <location>
        <begin position="745"/>
        <end position="776"/>
    </location>
</feature>
<feature type="region of interest" description="Disordered" evidence="11">
    <location>
        <begin position="1"/>
        <end position="36"/>
    </location>
</feature>
<feature type="transmembrane region" description="Helical" evidence="10">
    <location>
        <begin position="141"/>
        <end position="163"/>
    </location>
</feature>
<keyword evidence="4 10" id="KW-0813">Transport</keyword>
<comment type="caution">
    <text evidence="10">Lacks conserved residue(s) required for the propagation of feature annotation.</text>
</comment>
<keyword evidence="9 10" id="KW-0472">Membrane</keyword>
<evidence type="ECO:0000313" key="13">
    <source>
        <dbReference type="Proteomes" id="UP000479190"/>
    </source>
</evidence>
<comment type="subcellular location">
    <subcellularLocation>
        <location evidence="1 10">Preautophagosomal structure membrane</location>
        <topology evidence="1 10">Multi-pass membrane protein</topology>
    </subcellularLocation>
</comment>
<evidence type="ECO:0000256" key="5">
    <source>
        <dbReference type="ARBA" id="ARBA00022692"/>
    </source>
</evidence>
<keyword evidence="7 10" id="KW-0072">Autophagy</keyword>
<dbReference type="GO" id="GO:0034045">
    <property type="term" value="C:phagophore assembly site membrane"/>
    <property type="evidence" value="ECO:0007669"/>
    <property type="project" value="UniProtKB-SubCell"/>
</dbReference>
<evidence type="ECO:0000313" key="12">
    <source>
        <dbReference type="EMBL" id="CAB0044588.1"/>
    </source>
</evidence>
<protein>
    <recommendedName>
        <fullName evidence="3 10">Autophagy-related protein 9</fullName>
    </recommendedName>
</protein>
<dbReference type="GO" id="GO:0061709">
    <property type="term" value="P:reticulophagy"/>
    <property type="evidence" value="ECO:0007669"/>
    <property type="project" value="TreeGrafter"/>
</dbReference>
<organism evidence="12 13">
    <name type="scientific">Trichogramma brassicae</name>
    <dbReference type="NCBI Taxonomy" id="86971"/>
    <lineage>
        <taxon>Eukaryota</taxon>
        <taxon>Metazoa</taxon>
        <taxon>Ecdysozoa</taxon>
        <taxon>Arthropoda</taxon>
        <taxon>Hexapoda</taxon>
        <taxon>Insecta</taxon>
        <taxon>Pterygota</taxon>
        <taxon>Neoptera</taxon>
        <taxon>Endopterygota</taxon>
        <taxon>Hymenoptera</taxon>
        <taxon>Apocrita</taxon>
        <taxon>Proctotrupomorpha</taxon>
        <taxon>Chalcidoidea</taxon>
        <taxon>Trichogrammatidae</taxon>
        <taxon>Trichogramma</taxon>
    </lineage>
</organism>
<dbReference type="PANTHER" id="PTHR13038">
    <property type="entry name" value="APG9 AUTOPHAGY 9"/>
    <property type="match status" value="1"/>
</dbReference>
<evidence type="ECO:0000256" key="10">
    <source>
        <dbReference type="RuleBase" id="RU364027"/>
    </source>
</evidence>
<dbReference type="Proteomes" id="UP000479190">
    <property type="component" value="Unassembled WGS sequence"/>
</dbReference>
<accession>A0A6H5J384</accession>
<proteinExistence type="inferred from homology"/>
<feature type="transmembrane region" description="Helical" evidence="10">
    <location>
        <begin position="92"/>
        <end position="111"/>
    </location>
</feature>
<evidence type="ECO:0000256" key="2">
    <source>
        <dbReference type="ARBA" id="ARBA00006185"/>
    </source>
</evidence>
<reference evidence="12 13" key="1">
    <citation type="submission" date="2020-02" db="EMBL/GenBank/DDBJ databases">
        <authorList>
            <person name="Ferguson B K."/>
        </authorList>
    </citation>
    <scope>NUCLEOTIDE SEQUENCE [LARGE SCALE GENOMIC DNA]</scope>
</reference>
<evidence type="ECO:0000256" key="8">
    <source>
        <dbReference type="ARBA" id="ARBA00023055"/>
    </source>
</evidence>
<dbReference type="InterPro" id="IPR007241">
    <property type="entry name" value="Autophagy-rel_prot_9"/>
</dbReference>